<feature type="compositionally biased region" description="Polar residues" evidence="1">
    <location>
        <begin position="38"/>
        <end position="54"/>
    </location>
</feature>
<feature type="non-terminal residue" evidence="2">
    <location>
        <position position="1"/>
    </location>
</feature>
<evidence type="ECO:0000313" key="2">
    <source>
        <dbReference type="EMBL" id="AAZ91577.1"/>
    </source>
</evidence>
<accession>Q3S7S9</accession>
<dbReference type="InterPro" id="IPR012337">
    <property type="entry name" value="RNaseH-like_sf"/>
</dbReference>
<proteinExistence type="predicted"/>
<organism evidence="2">
    <name type="scientific">Human immunodeficiency virus type 1</name>
    <name type="common">HIV-1</name>
    <dbReference type="NCBI Taxonomy" id="11676"/>
    <lineage>
        <taxon>Viruses</taxon>
        <taxon>Riboviria</taxon>
        <taxon>Pararnavirae</taxon>
        <taxon>Artverviricota</taxon>
        <taxon>Revtraviricetes</taxon>
        <taxon>Ortervirales</taxon>
        <taxon>Retroviridae</taxon>
        <taxon>Orthoretrovirinae</taxon>
        <taxon>Lentivirus</taxon>
        <taxon>Lentivirus humimdef1</taxon>
    </lineage>
</organism>
<evidence type="ECO:0000256" key="1">
    <source>
        <dbReference type="SAM" id="MobiDB-lite"/>
    </source>
</evidence>
<feature type="non-terminal residue" evidence="2">
    <location>
        <position position="97"/>
    </location>
</feature>
<sequence length="97" mass="10860">FILEIMHGIWPVNLIHTCSWAAISPLLQLRQPVGGQGINQEFGNSLQSPKSGKSLNPCIKNSRKSSGRSENKQSTLRQQYKWQYSFTILKEGEESGA</sequence>
<reference evidence="2" key="1">
    <citation type="submission" date="2005-08" db="EMBL/GenBank/DDBJ databases">
        <title>Genomic Diversity of HIV-1 subtypes in Northern Kenya.</title>
        <authorList>
            <person name="Khamadi S.A."/>
            <person name="Ochieng W."/>
            <person name="Lihana R.W."/>
            <person name="Kiptoo M.K."/>
            <person name="Kinyua J.G."/>
            <person name="Lagat N."/>
            <person name="Muriuki J."/>
            <person name="Mwangi J."/>
            <person name="Pelle R."/>
            <person name="Muigai A."/>
            <person name="Carter J."/>
            <person name="Yamada R."/>
            <person name="Mpoke S."/>
        </authorList>
    </citation>
    <scope>NUCLEOTIDE SEQUENCE</scope>
    <source>
        <strain evidence="2">MYDH019</strain>
    </source>
</reference>
<protein>
    <submittedName>
        <fullName evidence="2">Pol protein</fullName>
    </submittedName>
</protein>
<dbReference type="EMBL" id="DQ155051">
    <property type="protein sequence ID" value="AAZ91577.1"/>
    <property type="molecule type" value="Genomic_DNA"/>
</dbReference>
<organismHost>
    <name type="scientific">Homo sapiens</name>
    <name type="common">Human</name>
    <dbReference type="NCBI Taxonomy" id="9606"/>
</organismHost>
<feature type="region of interest" description="Disordered" evidence="1">
    <location>
        <begin position="38"/>
        <end position="76"/>
    </location>
</feature>
<name>Q3S7S9_HV1</name>
<gene>
    <name evidence="2" type="primary">pol</name>
</gene>
<dbReference type="SUPFAM" id="SSF53098">
    <property type="entry name" value="Ribonuclease H-like"/>
    <property type="match status" value="1"/>
</dbReference>